<sequence length="135" mass="16015">MRQLFLQWIHPAPPNVRRNTLSCGKTKELQQSMLFSENHVKKPVIGLEENHHKQWYRYRRIHPAPPNVRRNTLSCDNSQNWKIVGKENRKKTLLNFSLVSEVQPFNDSLFSFYCRDKRTSTIDALLEKNVKKPDI</sequence>
<name>A0AAV4S1P6_CAEEX</name>
<keyword evidence="2" id="KW-1185">Reference proteome</keyword>
<organism evidence="1 2">
    <name type="scientific">Caerostris extrusa</name>
    <name type="common">Bark spider</name>
    <name type="synonym">Caerostris bankana</name>
    <dbReference type="NCBI Taxonomy" id="172846"/>
    <lineage>
        <taxon>Eukaryota</taxon>
        <taxon>Metazoa</taxon>
        <taxon>Ecdysozoa</taxon>
        <taxon>Arthropoda</taxon>
        <taxon>Chelicerata</taxon>
        <taxon>Arachnida</taxon>
        <taxon>Araneae</taxon>
        <taxon>Araneomorphae</taxon>
        <taxon>Entelegynae</taxon>
        <taxon>Araneoidea</taxon>
        <taxon>Araneidae</taxon>
        <taxon>Caerostris</taxon>
    </lineage>
</organism>
<evidence type="ECO:0000313" key="1">
    <source>
        <dbReference type="EMBL" id="GIY26976.1"/>
    </source>
</evidence>
<accession>A0AAV4S1P6</accession>
<protein>
    <submittedName>
        <fullName evidence="1">Uncharacterized protein</fullName>
    </submittedName>
</protein>
<gene>
    <name evidence="1" type="ORF">CEXT_647781</name>
</gene>
<dbReference type="EMBL" id="BPLR01008753">
    <property type="protein sequence ID" value="GIY26976.1"/>
    <property type="molecule type" value="Genomic_DNA"/>
</dbReference>
<dbReference type="AlphaFoldDB" id="A0AAV4S1P6"/>
<proteinExistence type="predicted"/>
<reference evidence="1 2" key="1">
    <citation type="submission" date="2021-06" db="EMBL/GenBank/DDBJ databases">
        <title>Caerostris extrusa draft genome.</title>
        <authorList>
            <person name="Kono N."/>
            <person name="Arakawa K."/>
        </authorList>
    </citation>
    <scope>NUCLEOTIDE SEQUENCE [LARGE SCALE GENOMIC DNA]</scope>
</reference>
<dbReference type="Proteomes" id="UP001054945">
    <property type="component" value="Unassembled WGS sequence"/>
</dbReference>
<evidence type="ECO:0000313" key="2">
    <source>
        <dbReference type="Proteomes" id="UP001054945"/>
    </source>
</evidence>
<comment type="caution">
    <text evidence="1">The sequence shown here is derived from an EMBL/GenBank/DDBJ whole genome shotgun (WGS) entry which is preliminary data.</text>
</comment>